<evidence type="ECO:0008006" key="3">
    <source>
        <dbReference type="Google" id="ProtNLM"/>
    </source>
</evidence>
<evidence type="ECO:0000313" key="1">
    <source>
        <dbReference type="EMBL" id="GAA4491482.1"/>
    </source>
</evidence>
<gene>
    <name evidence="1" type="ORF">GCM10023191_025550</name>
</gene>
<proteinExistence type="predicted"/>
<comment type="caution">
    <text evidence="1">The sequence shown here is derived from an EMBL/GenBank/DDBJ whole genome shotgun (WGS) entry which is preliminary data.</text>
</comment>
<organism evidence="1 2">
    <name type="scientific">Actinoallomurus oryzae</name>
    <dbReference type="NCBI Taxonomy" id="502180"/>
    <lineage>
        <taxon>Bacteria</taxon>
        <taxon>Bacillati</taxon>
        <taxon>Actinomycetota</taxon>
        <taxon>Actinomycetes</taxon>
        <taxon>Streptosporangiales</taxon>
        <taxon>Thermomonosporaceae</taxon>
        <taxon>Actinoallomurus</taxon>
    </lineage>
</organism>
<name>A0ABP8PRF6_9ACTN</name>
<accession>A0ABP8PRF6</accession>
<dbReference type="Proteomes" id="UP001500503">
    <property type="component" value="Unassembled WGS sequence"/>
</dbReference>
<keyword evidence="2" id="KW-1185">Reference proteome</keyword>
<sequence>MSVNSDAIFVNGNRPTPLDRAAQAFCEICSRTDAPTLNGRTLGHGLPPRPISVRELVELLPLLQPVARDVVWRELVRLVRTSGEPWPTIAVGLALPGLRTAAARLVRDYSGDPEDLDSELVTAFYEALAGADIDGPMVCAKLRATAYNQVRRMRYSAMAYAARTRDLDSLSEPSLIPARDGHPDFVLASAVNAGVITREEAELIGASRLERTSLSAVAQRLGLPVTTAWCRRKSAEARLTAWIKEDKSSS</sequence>
<protein>
    <recommendedName>
        <fullName evidence="3">Sigma-70 family RNA polymerase sigma factor</fullName>
    </recommendedName>
</protein>
<reference evidence="2" key="1">
    <citation type="journal article" date="2019" name="Int. J. Syst. Evol. Microbiol.">
        <title>The Global Catalogue of Microorganisms (GCM) 10K type strain sequencing project: providing services to taxonomists for standard genome sequencing and annotation.</title>
        <authorList>
            <consortium name="The Broad Institute Genomics Platform"/>
            <consortium name="The Broad Institute Genome Sequencing Center for Infectious Disease"/>
            <person name="Wu L."/>
            <person name="Ma J."/>
        </authorList>
    </citation>
    <scope>NUCLEOTIDE SEQUENCE [LARGE SCALE GENOMIC DNA]</scope>
    <source>
        <strain evidence="2">JCM 17933</strain>
    </source>
</reference>
<evidence type="ECO:0000313" key="2">
    <source>
        <dbReference type="Proteomes" id="UP001500503"/>
    </source>
</evidence>
<dbReference type="EMBL" id="BAABHF010000016">
    <property type="protein sequence ID" value="GAA4491482.1"/>
    <property type="molecule type" value="Genomic_DNA"/>
</dbReference>